<evidence type="ECO:0000313" key="1">
    <source>
        <dbReference type="Proteomes" id="UP000036681"/>
    </source>
</evidence>
<dbReference type="Proteomes" id="UP000036681">
    <property type="component" value="Unplaced"/>
</dbReference>
<name>A0A0M3HZR9_ASCLU</name>
<evidence type="ECO:0000313" key="2">
    <source>
        <dbReference type="WBParaSite" id="ALUE_0000924701-mRNA-1"/>
    </source>
</evidence>
<sequence>MHTSHMRSTRFANAADPGAALLAFSRSFKKVRRTRTSKPRRHLLVARQTLKRVRSLPNLNELSESLANKVACSPDVLRVSNLVRRRRYNSLFVSALQLPSSALVLQEGNYFAKDYLAVHRNNTSKVNGGPHLHIGTHLPHDSQPHRASNSVENKTSSKINVCDVYQQKVA</sequence>
<accession>A0A0M3HZR9</accession>
<dbReference type="WBParaSite" id="ALUE_0000924701-mRNA-1">
    <property type="protein sequence ID" value="ALUE_0000924701-mRNA-1"/>
    <property type="gene ID" value="ALUE_0000924701"/>
</dbReference>
<keyword evidence="1" id="KW-1185">Reference proteome</keyword>
<reference evidence="2" key="1">
    <citation type="submission" date="2017-02" db="UniProtKB">
        <authorList>
            <consortium name="WormBaseParasite"/>
        </authorList>
    </citation>
    <scope>IDENTIFICATION</scope>
</reference>
<organism evidence="1 2">
    <name type="scientific">Ascaris lumbricoides</name>
    <name type="common">Giant roundworm</name>
    <dbReference type="NCBI Taxonomy" id="6252"/>
    <lineage>
        <taxon>Eukaryota</taxon>
        <taxon>Metazoa</taxon>
        <taxon>Ecdysozoa</taxon>
        <taxon>Nematoda</taxon>
        <taxon>Chromadorea</taxon>
        <taxon>Rhabditida</taxon>
        <taxon>Spirurina</taxon>
        <taxon>Ascaridomorpha</taxon>
        <taxon>Ascaridoidea</taxon>
        <taxon>Ascarididae</taxon>
        <taxon>Ascaris</taxon>
    </lineage>
</organism>
<proteinExistence type="predicted"/>
<dbReference type="AlphaFoldDB" id="A0A0M3HZR9"/>
<protein>
    <submittedName>
        <fullName evidence="2">Uncharacterized protein</fullName>
    </submittedName>
</protein>